<evidence type="ECO:0000313" key="1">
    <source>
        <dbReference type="EMBL" id="GAA5798459.1"/>
    </source>
</evidence>
<comment type="caution">
    <text evidence="1">The sequence shown here is derived from an EMBL/GenBank/DDBJ whole genome shotgun (WGS) entry which is preliminary data.</text>
</comment>
<organism evidence="1 2">
    <name type="scientific">Helicostylum pulchrum</name>
    <dbReference type="NCBI Taxonomy" id="562976"/>
    <lineage>
        <taxon>Eukaryota</taxon>
        <taxon>Fungi</taxon>
        <taxon>Fungi incertae sedis</taxon>
        <taxon>Mucoromycota</taxon>
        <taxon>Mucoromycotina</taxon>
        <taxon>Mucoromycetes</taxon>
        <taxon>Mucorales</taxon>
        <taxon>Mucorineae</taxon>
        <taxon>Mucoraceae</taxon>
        <taxon>Helicostylum</taxon>
    </lineage>
</organism>
<accession>A0ABP9XUK8</accession>
<dbReference type="Proteomes" id="UP001476247">
    <property type="component" value="Unassembled WGS sequence"/>
</dbReference>
<protein>
    <submittedName>
        <fullName evidence="1">Uncharacterized protein</fullName>
    </submittedName>
</protein>
<keyword evidence="2" id="KW-1185">Reference proteome</keyword>
<dbReference type="EMBL" id="BAABUJ010000010">
    <property type="protein sequence ID" value="GAA5798459.1"/>
    <property type="molecule type" value="Genomic_DNA"/>
</dbReference>
<sequence length="230" mass="26291">MNIQVTDRQSRYCNALGRNNILDESDESGASQIARYSGNFPAPIIAISNDIALQFESLQDNMNHLVSDTKYLKKFLEKVRQAKIHDNCSIIQDTYTHIINLKLYHQYLFQEIEEPFLSEADYQVKASGSLFETIFRGSDIILHWGETISYNCQVLGQRPKMDQDIIKTRICIGFEQKSDGNEAVSTRILLVQLQVVKLRNRCFARKAVCLSLLRFCDGFGSNDLFSTSCQ</sequence>
<reference evidence="1 2" key="1">
    <citation type="submission" date="2024-04" db="EMBL/GenBank/DDBJ databases">
        <title>genome sequences of Mucor flavus KT1a and Helicostylum pulchrum KT1b strains isolation_sourced from the surface of a dry-aged beef.</title>
        <authorList>
            <person name="Toyotome T."/>
            <person name="Hosono M."/>
            <person name="Torimaru M."/>
            <person name="Fukuda K."/>
            <person name="Mikami N."/>
        </authorList>
    </citation>
    <scope>NUCLEOTIDE SEQUENCE [LARGE SCALE GENOMIC DNA]</scope>
    <source>
        <strain evidence="1 2">KT1b</strain>
    </source>
</reference>
<gene>
    <name evidence="1" type="ORF">HPULCUR_003863</name>
</gene>
<evidence type="ECO:0000313" key="2">
    <source>
        <dbReference type="Proteomes" id="UP001476247"/>
    </source>
</evidence>
<proteinExistence type="predicted"/>
<name>A0ABP9XUK8_9FUNG</name>